<reference evidence="1" key="1">
    <citation type="thesis" date="2020" institute="ProQuest LLC" country="789 East Eisenhower Parkway, Ann Arbor, MI, USA">
        <title>Comparative Genomics and Chromosome Evolution.</title>
        <authorList>
            <person name="Mudd A.B."/>
        </authorList>
    </citation>
    <scope>NUCLEOTIDE SEQUENCE</scope>
    <source>
        <strain evidence="1">1538</strain>
        <tissue evidence="1">Blood</tissue>
    </source>
</reference>
<name>A0AAV2ZJM9_PYXAD</name>
<sequence length="87" mass="10248">MLCNTMHAITAHRYEQALKVNLSAIVYLGKRPCKWLIPQYTFCYFWWLTKFSVVDLITLLLPGSVKIPHCENSSFLKKAFRLERKKV</sequence>
<protein>
    <submittedName>
        <fullName evidence="1">Uncharacterized protein</fullName>
    </submittedName>
</protein>
<gene>
    <name evidence="1" type="ORF">GDO54_005211</name>
</gene>
<evidence type="ECO:0000313" key="1">
    <source>
        <dbReference type="EMBL" id="DBA14209.1"/>
    </source>
</evidence>
<dbReference type="Proteomes" id="UP001181693">
    <property type="component" value="Unassembled WGS sequence"/>
</dbReference>
<comment type="caution">
    <text evidence="1">The sequence shown here is derived from an EMBL/GenBank/DDBJ whole genome shotgun (WGS) entry which is preliminary data.</text>
</comment>
<dbReference type="EMBL" id="DYDO01000013">
    <property type="protein sequence ID" value="DBA14209.1"/>
    <property type="molecule type" value="Genomic_DNA"/>
</dbReference>
<organism evidence="1 2">
    <name type="scientific">Pyxicephalus adspersus</name>
    <name type="common">African bullfrog</name>
    <dbReference type="NCBI Taxonomy" id="30357"/>
    <lineage>
        <taxon>Eukaryota</taxon>
        <taxon>Metazoa</taxon>
        <taxon>Chordata</taxon>
        <taxon>Craniata</taxon>
        <taxon>Vertebrata</taxon>
        <taxon>Euteleostomi</taxon>
        <taxon>Amphibia</taxon>
        <taxon>Batrachia</taxon>
        <taxon>Anura</taxon>
        <taxon>Neobatrachia</taxon>
        <taxon>Ranoidea</taxon>
        <taxon>Pyxicephalidae</taxon>
        <taxon>Pyxicephalinae</taxon>
        <taxon>Pyxicephalus</taxon>
    </lineage>
</organism>
<accession>A0AAV2ZJM9</accession>
<evidence type="ECO:0000313" key="2">
    <source>
        <dbReference type="Proteomes" id="UP001181693"/>
    </source>
</evidence>
<keyword evidence="2" id="KW-1185">Reference proteome</keyword>
<proteinExistence type="predicted"/>
<dbReference type="AlphaFoldDB" id="A0AAV2ZJM9"/>